<keyword evidence="4" id="KW-1185">Reference proteome</keyword>
<protein>
    <submittedName>
        <fullName evidence="3">Uncharacterized protein</fullName>
    </submittedName>
</protein>
<evidence type="ECO:0000313" key="3">
    <source>
        <dbReference type="EMBL" id="QHI68111.1"/>
    </source>
</evidence>
<keyword evidence="2" id="KW-0472">Membrane</keyword>
<evidence type="ECO:0000256" key="1">
    <source>
        <dbReference type="SAM" id="Coils"/>
    </source>
</evidence>
<gene>
    <name evidence="3" type="ORF">GT409_01130</name>
</gene>
<dbReference type="Proteomes" id="UP000464954">
    <property type="component" value="Chromosome"/>
</dbReference>
<keyword evidence="1" id="KW-0175">Coiled coil</keyword>
<feature type="transmembrane region" description="Helical" evidence="2">
    <location>
        <begin position="57"/>
        <end position="90"/>
    </location>
</feature>
<reference evidence="3 4" key="1">
    <citation type="submission" date="2020-01" db="EMBL/GenBank/DDBJ databases">
        <title>Ponticoccus aerotolerans gen. nov., sp. nov., an anaerobic bacterium and proposal of Ponticoccusceae fam. nov., Ponticoccusles ord. nov. and Ponticoccuse classis nov. in the phylum Kiritimatiellaeota.</title>
        <authorList>
            <person name="Zhou L.Y."/>
            <person name="Du Z.J."/>
        </authorList>
    </citation>
    <scope>NUCLEOTIDE SEQUENCE [LARGE SCALE GENOMIC DNA]</scope>
    <source>
        <strain evidence="3 4">S-5007</strain>
    </source>
</reference>
<organism evidence="3 4">
    <name type="scientific">Tichowtungia aerotolerans</name>
    <dbReference type="NCBI Taxonomy" id="2697043"/>
    <lineage>
        <taxon>Bacteria</taxon>
        <taxon>Pseudomonadati</taxon>
        <taxon>Kiritimatiellota</taxon>
        <taxon>Tichowtungiia</taxon>
        <taxon>Tichowtungiales</taxon>
        <taxon>Tichowtungiaceae</taxon>
        <taxon>Tichowtungia</taxon>
    </lineage>
</organism>
<feature type="coiled-coil region" evidence="1">
    <location>
        <begin position="156"/>
        <end position="183"/>
    </location>
</feature>
<keyword evidence="2" id="KW-1133">Transmembrane helix</keyword>
<sequence>MCVTAVASLLALVTAQIRAFQIGWHSRDLMQVAAVGLIVLLALNRRIDIQHKVPFLIAAFSVAGIGGIGTLGMFAGMVFIFPISAVIMSIFYPLKIAVTFILSTLLFYGTIATGFCSGALNLPPDCLMINPRHWGVYIASMIFFFVIACVVIYSYRKIMQQLINQISDQRDELTEALKQVRTLTGLLPICASCKKVRNDSGYWDQLEDYIQNHSDAKFSHAICPDCLNKLYPELANEVNVLMQAERH</sequence>
<dbReference type="AlphaFoldDB" id="A0A6P1M2N8"/>
<dbReference type="KEGG" id="taer:GT409_01130"/>
<dbReference type="EMBL" id="CP047593">
    <property type="protein sequence ID" value="QHI68111.1"/>
    <property type="molecule type" value="Genomic_DNA"/>
</dbReference>
<feature type="transmembrane region" description="Helical" evidence="2">
    <location>
        <begin position="134"/>
        <end position="155"/>
    </location>
</feature>
<keyword evidence="2" id="KW-0812">Transmembrane</keyword>
<dbReference type="RefSeq" id="WP_160626145.1">
    <property type="nucleotide sequence ID" value="NZ_CP047593.1"/>
</dbReference>
<evidence type="ECO:0000256" key="2">
    <source>
        <dbReference type="SAM" id="Phobius"/>
    </source>
</evidence>
<feature type="transmembrane region" description="Helical" evidence="2">
    <location>
        <begin position="96"/>
        <end position="122"/>
    </location>
</feature>
<evidence type="ECO:0000313" key="4">
    <source>
        <dbReference type="Proteomes" id="UP000464954"/>
    </source>
</evidence>
<proteinExistence type="predicted"/>
<name>A0A6P1M2N8_9BACT</name>
<accession>A0A6P1M2N8</accession>